<sequence length="467" mass="51288">MDPKPLRRSERKKPIKTVANATDQTSGGRPRHPSQNSDVNESSSHAPVDGVRVTSYRHDEPPSASVKETTVAHTSTPSGLDPLHLEPGGIITVMQALKEKPRKSPLLIAVSKGTTNVLKSSPNNKEKPFSGPKLRQIVAVPNLVDQLVTLVEKQLQGLAMDRKGPFAASILPQHSSLNLPLATITEKDSEVIFRTTFLNTAITVLRYAKAKGASKVTNLKSSIDIMTYSETEEFKETFPFFVSSMKGATHITDIALWELVSKPTGPADATVVKIISRLLIEMKTEAALLPTTLNNVAGPFSRDMKNVHGYATQFIWPKSRAMCRTLTSADRILTQVWCQLVHHNVSYAILSNGSLVYLLYRKTVAGAGDQQGIHNTTLFISAITQHPILAVYAWISLASNSFSDSYELKVPKVNISWWSKVTSKAVGRSGINIKTLPEMALETIKPPDEDALTDNEDAFTDYTEENF</sequence>
<name>A0A8H5GSI1_9AGAR</name>
<keyword evidence="3" id="KW-1185">Reference proteome</keyword>
<evidence type="ECO:0000313" key="2">
    <source>
        <dbReference type="EMBL" id="KAF5370441.1"/>
    </source>
</evidence>
<proteinExistence type="predicted"/>
<reference evidence="2 3" key="1">
    <citation type="journal article" date="2020" name="ISME J.">
        <title>Uncovering the hidden diversity of litter-decomposition mechanisms in mushroom-forming fungi.</title>
        <authorList>
            <person name="Floudas D."/>
            <person name="Bentzer J."/>
            <person name="Ahren D."/>
            <person name="Johansson T."/>
            <person name="Persson P."/>
            <person name="Tunlid A."/>
        </authorList>
    </citation>
    <scope>NUCLEOTIDE SEQUENCE [LARGE SCALE GENOMIC DNA]</scope>
    <source>
        <strain evidence="2 3">CBS 661.87</strain>
    </source>
</reference>
<dbReference type="AlphaFoldDB" id="A0A8H5GSI1"/>
<organism evidence="2 3">
    <name type="scientific">Tricholomella constricta</name>
    <dbReference type="NCBI Taxonomy" id="117010"/>
    <lineage>
        <taxon>Eukaryota</taxon>
        <taxon>Fungi</taxon>
        <taxon>Dikarya</taxon>
        <taxon>Basidiomycota</taxon>
        <taxon>Agaricomycotina</taxon>
        <taxon>Agaricomycetes</taxon>
        <taxon>Agaricomycetidae</taxon>
        <taxon>Agaricales</taxon>
        <taxon>Tricholomatineae</taxon>
        <taxon>Lyophyllaceae</taxon>
        <taxon>Tricholomella</taxon>
    </lineage>
</organism>
<feature type="compositionally biased region" description="Polar residues" evidence="1">
    <location>
        <begin position="66"/>
        <end position="78"/>
    </location>
</feature>
<feature type="compositionally biased region" description="Polar residues" evidence="1">
    <location>
        <begin position="19"/>
        <end position="45"/>
    </location>
</feature>
<evidence type="ECO:0000256" key="1">
    <source>
        <dbReference type="SAM" id="MobiDB-lite"/>
    </source>
</evidence>
<dbReference type="OrthoDB" id="2803094at2759"/>
<comment type="caution">
    <text evidence="2">The sequence shown here is derived from an EMBL/GenBank/DDBJ whole genome shotgun (WGS) entry which is preliminary data.</text>
</comment>
<gene>
    <name evidence="2" type="ORF">D9615_009761</name>
</gene>
<protein>
    <submittedName>
        <fullName evidence="2">Uncharacterized protein</fullName>
    </submittedName>
</protein>
<feature type="region of interest" description="Disordered" evidence="1">
    <location>
        <begin position="1"/>
        <end position="83"/>
    </location>
</feature>
<accession>A0A8H5GSI1</accession>
<evidence type="ECO:0000313" key="3">
    <source>
        <dbReference type="Proteomes" id="UP000565441"/>
    </source>
</evidence>
<dbReference type="Proteomes" id="UP000565441">
    <property type="component" value="Unassembled WGS sequence"/>
</dbReference>
<dbReference type="EMBL" id="JAACJP010000052">
    <property type="protein sequence ID" value="KAF5370441.1"/>
    <property type="molecule type" value="Genomic_DNA"/>
</dbReference>